<protein>
    <submittedName>
        <fullName evidence="1">11056_t:CDS:1</fullName>
    </submittedName>
</protein>
<name>A0ACA9KJL1_9GLOM</name>
<sequence>MGGFVSILSAVYFILFGSQKINPWGIVQRYVLKNVPPPPSIYSPTATLYSDVKVRPQDIEAGDSHVTDSPIQPTDLTPEHKLHKEYVQRYSQGPLTLTVDMDDPKIQEIRHELRAEVQRTIANELAKLRLFLSKYYLKDIIKAE</sequence>
<dbReference type="Proteomes" id="UP000789525">
    <property type="component" value="Unassembled WGS sequence"/>
</dbReference>
<evidence type="ECO:0000313" key="2">
    <source>
        <dbReference type="Proteomes" id="UP000789525"/>
    </source>
</evidence>
<keyword evidence="2" id="KW-1185">Reference proteome</keyword>
<dbReference type="EMBL" id="CAJVPT010002254">
    <property type="protein sequence ID" value="CAG8477994.1"/>
    <property type="molecule type" value="Genomic_DNA"/>
</dbReference>
<gene>
    <name evidence="1" type="ORF">ACOLOM_LOCUS1877</name>
</gene>
<proteinExistence type="predicted"/>
<reference evidence="1" key="1">
    <citation type="submission" date="2021-06" db="EMBL/GenBank/DDBJ databases">
        <authorList>
            <person name="Kallberg Y."/>
            <person name="Tangrot J."/>
            <person name="Rosling A."/>
        </authorList>
    </citation>
    <scope>NUCLEOTIDE SEQUENCE</scope>
    <source>
        <strain evidence="1">CL356</strain>
    </source>
</reference>
<organism evidence="1 2">
    <name type="scientific">Acaulospora colombiana</name>
    <dbReference type="NCBI Taxonomy" id="27376"/>
    <lineage>
        <taxon>Eukaryota</taxon>
        <taxon>Fungi</taxon>
        <taxon>Fungi incertae sedis</taxon>
        <taxon>Mucoromycota</taxon>
        <taxon>Glomeromycotina</taxon>
        <taxon>Glomeromycetes</taxon>
        <taxon>Diversisporales</taxon>
        <taxon>Acaulosporaceae</taxon>
        <taxon>Acaulospora</taxon>
    </lineage>
</organism>
<evidence type="ECO:0000313" key="1">
    <source>
        <dbReference type="EMBL" id="CAG8477994.1"/>
    </source>
</evidence>
<accession>A0ACA9KJL1</accession>
<comment type="caution">
    <text evidence="1">The sequence shown here is derived from an EMBL/GenBank/DDBJ whole genome shotgun (WGS) entry which is preliminary data.</text>
</comment>